<reference evidence="2 3" key="1">
    <citation type="submission" date="2020-09" db="EMBL/GenBank/DDBJ databases">
        <title>De no assembly of potato wild relative species, Solanum commersonii.</title>
        <authorList>
            <person name="Cho K."/>
        </authorList>
    </citation>
    <scope>NUCLEOTIDE SEQUENCE [LARGE SCALE GENOMIC DNA]</scope>
    <source>
        <strain evidence="2">LZ3.2</strain>
        <tissue evidence="2">Leaf</tissue>
    </source>
</reference>
<dbReference type="PANTHER" id="PTHR33180:SF31">
    <property type="entry name" value="POLYPROTEIN PROTEIN"/>
    <property type="match status" value="1"/>
</dbReference>
<comment type="caution">
    <text evidence="2">The sequence shown here is derived from an EMBL/GenBank/DDBJ whole genome shotgun (WGS) entry which is preliminary data.</text>
</comment>
<keyword evidence="3" id="KW-1185">Reference proteome</keyword>
<protein>
    <recommendedName>
        <fullName evidence="4">Polyprotein protein</fullName>
    </recommendedName>
</protein>
<dbReference type="PANTHER" id="PTHR33180">
    <property type="entry name" value="PHOTOSYSTEM II CP43 REACTION CENTER PROTEIN"/>
    <property type="match status" value="1"/>
</dbReference>
<accession>A0A9J6B352</accession>
<dbReference type="AlphaFoldDB" id="A0A9J6B352"/>
<evidence type="ECO:0000256" key="1">
    <source>
        <dbReference type="SAM" id="MobiDB-lite"/>
    </source>
</evidence>
<name>A0A9J6B352_SOLCO</name>
<proteinExistence type="predicted"/>
<evidence type="ECO:0000313" key="2">
    <source>
        <dbReference type="EMBL" id="KAG5631181.1"/>
    </source>
</evidence>
<feature type="compositionally biased region" description="Low complexity" evidence="1">
    <location>
        <begin position="93"/>
        <end position="119"/>
    </location>
</feature>
<sequence length="235" mass="25704">MRWFASHSRGETTLYRGSGGKVREFYPTSDELVPKSKKKASEFRPVKSVIVRAAEGSYNEEYIKVILDRPPGSAFSYEDVDLIATEASLPTLTPGSAGSSAPPSSSSQAPRTSTSSQQTKITQAMILKMGHLARSADVRMTRLEKFVSLMIEGAILAELIPMQAYVDDLSTRVTTCENRQGEISEVMTLKAEVADLRKDVDYLKSTDFTSLLVAVDDMDAPETTEIPLDTTGDAH</sequence>
<evidence type="ECO:0000313" key="3">
    <source>
        <dbReference type="Proteomes" id="UP000824120"/>
    </source>
</evidence>
<feature type="region of interest" description="Disordered" evidence="1">
    <location>
        <begin position="91"/>
        <end position="119"/>
    </location>
</feature>
<dbReference type="Proteomes" id="UP000824120">
    <property type="component" value="Chromosome 1"/>
</dbReference>
<organism evidence="2 3">
    <name type="scientific">Solanum commersonii</name>
    <name type="common">Commerson's wild potato</name>
    <name type="synonym">Commerson's nightshade</name>
    <dbReference type="NCBI Taxonomy" id="4109"/>
    <lineage>
        <taxon>Eukaryota</taxon>
        <taxon>Viridiplantae</taxon>
        <taxon>Streptophyta</taxon>
        <taxon>Embryophyta</taxon>
        <taxon>Tracheophyta</taxon>
        <taxon>Spermatophyta</taxon>
        <taxon>Magnoliopsida</taxon>
        <taxon>eudicotyledons</taxon>
        <taxon>Gunneridae</taxon>
        <taxon>Pentapetalae</taxon>
        <taxon>asterids</taxon>
        <taxon>lamiids</taxon>
        <taxon>Solanales</taxon>
        <taxon>Solanaceae</taxon>
        <taxon>Solanoideae</taxon>
        <taxon>Solaneae</taxon>
        <taxon>Solanum</taxon>
    </lineage>
</organism>
<dbReference type="EMBL" id="JACXVP010000001">
    <property type="protein sequence ID" value="KAG5631181.1"/>
    <property type="molecule type" value="Genomic_DNA"/>
</dbReference>
<evidence type="ECO:0008006" key="4">
    <source>
        <dbReference type="Google" id="ProtNLM"/>
    </source>
</evidence>
<gene>
    <name evidence="2" type="ORF">H5410_002898</name>
</gene>